<feature type="signal peptide" evidence="1">
    <location>
        <begin position="1"/>
        <end position="24"/>
    </location>
</feature>
<gene>
    <name evidence="2" type="ORF">BST97_11900</name>
</gene>
<dbReference type="NCBIfam" id="NF047659">
    <property type="entry name" value="THC0290_0291_fam"/>
    <property type="match status" value="1"/>
</dbReference>
<dbReference type="STRING" id="331648.BST97_11900"/>
<dbReference type="RefSeq" id="WP_085767439.1">
    <property type="nucleotide sequence ID" value="NZ_CP019344.1"/>
</dbReference>
<proteinExistence type="predicted"/>
<dbReference type="AlphaFoldDB" id="A0A1W6MM07"/>
<sequence length="253" mass="28697">MNNPMKIFIAILLVFTCFTNSSKAQNGYTHEIGVFFGPVAFQSDYGERGDFDTNSGNVGIGGGFVHYLNFPYAFDSYFNDHFKIRTEISYHVTTLNNYGPTSESPRLGGRQLREMEGKAKVFEIGPSLEYHFNSIRDFEAGQSKFSPFVSLGVHYVNFAPEATSTLGPLNNPVTTFSTFLDRIDTSPGSTISVVGDIGFRYKINRSNDLILSSKWHYYLDNYVDGLSPDNPNNRANDWIWWVNIGYVYYLDFF</sequence>
<dbReference type="Proteomes" id="UP000193431">
    <property type="component" value="Chromosome"/>
</dbReference>
<dbReference type="EMBL" id="CP019344">
    <property type="protein sequence ID" value="ARN78635.1"/>
    <property type="molecule type" value="Genomic_DNA"/>
</dbReference>
<dbReference type="Gene3D" id="2.40.160.20">
    <property type="match status" value="1"/>
</dbReference>
<keyword evidence="1" id="KW-0732">Signal</keyword>
<protein>
    <submittedName>
        <fullName evidence="2">Glutamate dehydrogenase</fullName>
    </submittedName>
</protein>
<evidence type="ECO:0000313" key="3">
    <source>
        <dbReference type="Proteomes" id="UP000193431"/>
    </source>
</evidence>
<keyword evidence="3" id="KW-1185">Reference proteome</keyword>
<feature type="chain" id="PRO_5012800343" evidence="1">
    <location>
        <begin position="25"/>
        <end position="253"/>
    </location>
</feature>
<name>A0A1W6MM07_9FLAO</name>
<reference evidence="2 3" key="1">
    <citation type="submission" date="2016-11" db="EMBL/GenBank/DDBJ databases">
        <title>Trade-off between light-utilization and light-protection in marine flavobacteria.</title>
        <authorList>
            <person name="Kumagai Y."/>
        </authorList>
    </citation>
    <scope>NUCLEOTIDE SEQUENCE [LARGE SCALE GENOMIC DNA]</scope>
    <source>
        <strain evidence="2 3">JCM 13191</strain>
    </source>
</reference>
<evidence type="ECO:0000256" key="1">
    <source>
        <dbReference type="SAM" id="SignalP"/>
    </source>
</evidence>
<evidence type="ECO:0000313" key="2">
    <source>
        <dbReference type="EMBL" id="ARN78635.1"/>
    </source>
</evidence>
<dbReference type="OrthoDB" id="1142271at2"/>
<accession>A0A1W6MM07</accession>
<organism evidence="2 3">
    <name type="scientific">Nonlabens spongiae</name>
    <dbReference type="NCBI Taxonomy" id="331648"/>
    <lineage>
        <taxon>Bacteria</taxon>
        <taxon>Pseudomonadati</taxon>
        <taxon>Bacteroidota</taxon>
        <taxon>Flavobacteriia</taxon>
        <taxon>Flavobacteriales</taxon>
        <taxon>Flavobacteriaceae</taxon>
        <taxon>Nonlabens</taxon>
    </lineage>
</organism>